<dbReference type="InterPro" id="IPR000157">
    <property type="entry name" value="TIR_dom"/>
</dbReference>
<dbReference type="RefSeq" id="WP_128237063.1">
    <property type="nucleotide sequence ID" value="NZ_SAUX01000009.1"/>
</dbReference>
<evidence type="ECO:0000259" key="1">
    <source>
        <dbReference type="Pfam" id="PF13676"/>
    </source>
</evidence>
<comment type="caution">
    <text evidence="2">The sequence shown here is derived from an EMBL/GenBank/DDBJ whole genome shotgun (WGS) entry which is preliminary data.</text>
</comment>
<dbReference type="SUPFAM" id="SSF52200">
    <property type="entry name" value="Toll/Interleukin receptor TIR domain"/>
    <property type="match status" value="1"/>
</dbReference>
<proteinExistence type="predicted"/>
<dbReference type="EMBL" id="SAUX01000009">
    <property type="protein sequence ID" value="RWR29904.1"/>
    <property type="molecule type" value="Genomic_DNA"/>
</dbReference>
<evidence type="ECO:0000313" key="3">
    <source>
        <dbReference type="Proteomes" id="UP000285295"/>
    </source>
</evidence>
<gene>
    <name evidence="2" type="ORF">D2T31_08340</name>
</gene>
<dbReference type="Gene3D" id="3.40.50.10140">
    <property type="entry name" value="Toll/interleukin-1 receptor homology (TIR) domain"/>
    <property type="match status" value="1"/>
</dbReference>
<dbReference type="InterPro" id="IPR011050">
    <property type="entry name" value="Pectin_lyase_fold/virulence"/>
</dbReference>
<dbReference type="Proteomes" id="UP000285295">
    <property type="component" value="Unassembled WGS sequence"/>
</dbReference>
<feature type="domain" description="TIR" evidence="1">
    <location>
        <begin position="7"/>
        <end position="135"/>
    </location>
</feature>
<reference evidence="2 3" key="1">
    <citation type="submission" date="2019-01" db="EMBL/GenBank/DDBJ databases">
        <title>Sinorhodobacter populi sp. nov. isolated from the symptomatic bark tissue of Populus euramericana canker.</title>
        <authorList>
            <person name="Xu G."/>
        </authorList>
    </citation>
    <scope>NUCLEOTIDE SEQUENCE [LARGE SCALE GENOMIC DNA]</scope>
    <source>
        <strain evidence="2 3">D19-10-3-21</strain>
    </source>
</reference>
<evidence type="ECO:0000313" key="2">
    <source>
        <dbReference type="EMBL" id="RWR29904.1"/>
    </source>
</evidence>
<protein>
    <submittedName>
        <fullName evidence="2">TIR domain-containing protein</fullName>
    </submittedName>
</protein>
<sequence length="624" mass="69529">MSDDYCFISCASEDLHIAQTLYRRLRELGLHPWMDKPPRPYHMEGLKPGEIWEDRLRNTISSAKYFIPLFSKASVQKTGYVQSEFRQALSRLSQIPAGKIFVIPVRVEDCKIPSVRIDGISFAQYQYYDCWHGNFFDLTAYLAALEGKQVAHGPKQKIEVTTAAEFLDALRPNTEIVVRKGFSLTGVAVPENPHIYAREVFDGEEIVIHGIDNISISGVGEQEISVSPRYATTLIFERSNGILVSGLSLGHRPDIGECQGAVLSFSNCTAIQVRDCRLFGCGTYGFELLECDLVKIEDCSVFECSYGFFTSENVTALSLSRVAFYDSLCFDVVTAKNSIITFDGCSIENNRSRHDNCKIFNTYKADLKFIETAIDIGGFGGLGLSPDPKGVHVTRNGSRWEIPDKLFLMPHQRESLPSPPQREEQPDEVLIFIIDESYDRIDEHVNLGEYADEGAATDAASRVFLSRIKSEFDTDFDEVNIGPGADLPAFVTVISENVVPLIPWLIAVFFSGKPIVDNIDAWRAILSKIKPFFHRTVVLNRNGAAVLAMNAVFEDMGGIPKKVVLHGYKPDYRYDEAQLVAPTEIKDPIPTLNLGTVKHVFHIEADGVLFVVAVDGSKVIAKRA</sequence>
<dbReference type="OrthoDB" id="1424774at2"/>
<accession>A0A443KAU4</accession>
<reference evidence="2 3" key="2">
    <citation type="submission" date="2019-01" db="EMBL/GenBank/DDBJ databases">
        <authorList>
            <person name="Li Y."/>
        </authorList>
    </citation>
    <scope>NUCLEOTIDE SEQUENCE [LARGE SCALE GENOMIC DNA]</scope>
    <source>
        <strain evidence="2 3">D19-10-3-21</strain>
    </source>
</reference>
<dbReference type="InterPro" id="IPR012334">
    <property type="entry name" value="Pectin_lyas_fold"/>
</dbReference>
<dbReference type="GO" id="GO:0007165">
    <property type="term" value="P:signal transduction"/>
    <property type="evidence" value="ECO:0007669"/>
    <property type="project" value="InterPro"/>
</dbReference>
<dbReference type="InterPro" id="IPR035897">
    <property type="entry name" value="Toll_tir_struct_dom_sf"/>
</dbReference>
<organism evidence="2 3">
    <name type="scientific">Paenirhodobacter populi</name>
    <dbReference type="NCBI Taxonomy" id="2306993"/>
    <lineage>
        <taxon>Bacteria</taxon>
        <taxon>Pseudomonadati</taxon>
        <taxon>Pseudomonadota</taxon>
        <taxon>Alphaproteobacteria</taxon>
        <taxon>Rhodobacterales</taxon>
        <taxon>Rhodobacter group</taxon>
        <taxon>Paenirhodobacter</taxon>
    </lineage>
</organism>
<dbReference type="Gene3D" id="2.160.20.10">
    <property type="entry name" value="Single-stranded right-handed beta-helix, Pectin lyase-like"/>
    <property type="match status" value="1"/>
</dbReference>
<dbReference type="Pfam" id="PF13676">
    <property type="entry name" value="TIR_2"/>
    <property type="match status" value="1"/>
</dbReference>
<name>A0A443KAU4_9RHOB</name>
<dbReference type="SUPFAM" id="SSF51126">
    <property type="entry name" value="Pectin lyase-like"/>
    <property type="match status" value="1"/>
</dbReference>
<dbReference type="AlphaFoldDB" id="A0A443KAU4"/>